<protein>
    <submittedName>
        <fullName evidence="1">Post-transcriptional regulator</fullName>
    </submittedName>
</protein>
<evidence type="ECO:0000313" key="2">
    <source>
        <dbReference type="Proteomes" id="UP001595989"/>
    </source>
</evidence>
<comment type="caution">
    <text evidence="1">The sequence shown here is derived from an EMBL/GenBank/DDBJ whole genome shotgun (WGS) entry which is preliminary data.</text>
</comment>
<evidence type="ECO:0000313" key="1">
    <source>
        <dbReference type="EMBL" id="MFC4558926.1"/>
    </source>
</evidence>
<reference evidence="2" key="1">
    <citation type="journal article" date="2019" name="Int. J. Syst. Evol. Microbiol.">
        <title>The Global Catalogue of Microorganisms (GCM) 10K type strain sequencing project: providing services to taxonomists for standard genome sequencing and annotation.</title>
        <authorList>
            <consortium name="The Broad Institute Genomics Platform"/>
            <consortium name="The Broad Institute Genome Sequencing Center for Infectious Disease"/>
            <person name="Wu L."/>
            <person name="Ma J."/>
        </authorList>
    </citation>
    <scope>NUCLEOTIDE SEQUENCE [LARGE SCALE GENOMIC DNA]</scope>
    <source>
        <strain evidence="2">CGMCC 4.7426</strain>
    </source>
</reference>
<dbReference type="RefSeq" id="WP_390296260.1">
    <property type="nucleotide sequence ID" value="NZ_JBHSFU010000006.1"/>
</dbReference>
<proteinExistence type="predicted"/>
<dbReference type="EMBL" id="JBHSFU010000006">
    <property type="protein sequence ID" value="MFC4558926.1"/>
    <property type="molecule type" value="Genomic_DNA"/>
</dbReference>
<organism evidence="1 2">
    <name type="scientific">Virgibacillus kekensis</name>
    <dbReference type="NCBI Taxonomy" id="202261"/>
    <lineage>
        <taxon>Bacteria</taxon>
        <taxon>Bacillati</taxon>
        <taxon>Bacillota</taxon>
        <taxon>Bacilli</taxon>
        <taxon>Bacillales</taxon>
        <taxon>Bacillaceae</taxon>
        <taxon>Virgibacillus</taxon>
    </lineage>
</organism>
<name>A0ABV9DJJ5_9BACI</name>
<accession>A0ABV9DJJ5</accession>
<dbReference type="Pfam" id="PF13797">
    <property type="entry name" value="Post_transc_reg"/>
    <property type="match status" value="1"/>
</dbReference>
<sequence length="116" mass="13274">MTSIIIRSNMGWEVTYLEVIKTVNEWKPVLRHALESKASEFQLLGYNKATPADIWKCLEQKVWKGNPPKRLYEVVQDIFHLSSSLYMSYLTVNAYQDDDLMASIAALTSGSQEEAE</sequence>
<dbReference type="Proteomes" id="UP001595989">
    <property type="component" value="Unassembled WGS sequence"/>
</dbReference>
<keyword evidence="2" id="KW-1185">Reference proteome</keyword>
<gene>
    <name evidence="1" type="ORF">ACFO3D_11985</name>
</gene>
<dbReference type="InterPro" id="IPR025716">
    <property type="entry name" value="Post-transcriptional_regulator"/>
</dbReference>